<dbReference type="GO" id="GO:0008237">
    <property type="term" value="F:metallopeptidase activity"/>
    <property type="evidence" value="ECO:0007669"/>
    <property type="project" value="UniProtKB-KW"/>
</dbReference>
<feature type="transmembrane region" description="Helical" evidence="1">
    <location>
        <begin position="81"/>
        <end position="106"/>
    </location>
</feature>
<accession>A0ABT6H7I3</accession>
<feature type="transmembrane region" description="Helical" evidence="1">
    <location>
        <begin position="29"/>
        <end position="45"/>
    </location>
</feature>
<keyword evidence="3" id="KW-0378">Hydrolase</keyword>
<proteinExistence type="predicted"/>
<dbReference type="Proteomes" id="UP001218246">
    <property type="component" value="Unassembled WGS sequence"/>
</dbReference>
<keyword evidence="4" id="KW-1185">Reference proteome</keyword>
<dbReference type="RefSeq" id="WP_278018412.1">
    <property type="nucleotide sequence ID" value="NZ_JARRRY010000012.1"/>
</dbReference>
<keyword evidence="1" id="KW-1133">Transmembrane helix</keyword>
<keyword evidence="1" id="KW-0472">Membrane</keyword>
<feature type="domain" description="CAAX prenyl protease 2/Lysostaphin resistance protein A-like" evidence="2">
    <location>
        <begin position="124"/>
        <end position="207"/>
    </location>
</feature>
<comment type="caution">
    <text evidence="3">The sequence shown here is derived from an EMBL/GenBank/DDBJ whole genome shotgun (WGS) entry which is preliminary data.</text>
</comment>
<gene>
    <name evidence="3" type="ORF">P6P90_12190</name>
</gene>
<name>A0ABT6H7I3_9BACI</name>
<protein>
    <submittedName>
        <fullName evidence="3">CPBP family intramembrane metalloprotease</fullName>
        <ecNumber evidence="3">3.4.-.-</ecNumber>
    </submittedName>
</protein>
<dbReference type="EC" id="3.4.-.-" evidence="3"/>
<evidence type="ECO:0000256" key="1">
    <source>
        <dbReference type="SAM" id="Phobius"/>
    </source>
</evidence>
<dbReference type="Pfam" id="PF02517">
    <property type="entry name" value="Rce1-like"/>
    <property type="match status" value="1"/>
</dbReference>
<keyword evidence="3" id="KW-0482">Metalloprotease</keyword>
<feature type="transmembrane region" description="Helical" evidence="1">
    <location>
        <begin position="51"/>
        <end position="69"/>
    </location>
</feature>
<feature type="transmembrane region" description="Helical" evidence="1">
    <location>
        <begin position="159"/>
        <end position="184"/>
    </location>
</feature>
<evidence type="ECO:0000313" key="4">
    <source>
        <dbReference type="Proteomes" id="UP001218246"/>
    </source>
</evidence>
<dbReference type="InterPro" id="IPR003675">
    <property type="entry name" value="Rce1/LyrA-like_dom"/>
</dbReference>
<feature type="transmembrane region" description="Helical" evidence="1">
    <location>
        <begin position="126"/>
        <end position="147"/>
    </location>
</feature>
<evidence type="ECO:0000259" key="2">
    <source>
        <dbReference type="Pfam" id="PF02517"/>
    </source>
</evidence>
<keyword evidence="1" id="KW-0812">Transmembrane</keyword>
<sequence length="215" mass="24084">MHHGTGRQARKTTARSGDTIEATRFGKKVFVLYVIIAYLLLLVSFSQTSYFWPVFTVSMLTLIITACSKQRFLYVRMKMRTFWLAVLSGVLLYSVFALGKWLIVILDLPLLTSLTELYAAVSPATWWHYLVLFLIIIPGEELFWRGFVGAQLGMVSSILLYAGAHVASGSILLVIAALIGGFVWGELYRRTGSLQAAVLSHLVFDLFLLVLFPLL</sequence>
<dbReference type="EMBL" id="JARULN010000012">
    <property type="protein sequence ID" value="MDG5754728.1"/>
    <property type="molecule type" value="Genomic_DNA"/>
</dbReference>
<reference evidence="3 4" key="1">
    <citation type="submission" date="2023-04" db="EMBL/GenBank/DDBJ databases">
        <title>Ectobacillus antri isolated from activated sludge.</title>
        <authorList>
            <person name="Yan P."/>
            <person name="Liu X."/>
        </authorList>
    </citation>
    <scope>NUCLEOTIDE SEQUENCE [LARGE SCALE GENOMIC DNA]</scope>
    <source>
        <strain evidence="3 4">C18H</strain>
    </source>
</reference>
<evidence type="ECO:0000313" key="3">
    <source>
        <dbReference type="EMBL" id="MDG5754728.1"/>
    </source>
</evidence>
<organism evidence="3 4">
    <name type="scientific">Ectobacillus antri</name>
    <dbReference type="NCBI Taxonomy" id="2486280"/>
    <lineage>
        <taxon>Bacteria</taxon>
        <taxon>Bacillati</taxon>
        <taxon>Bacillota</taxon>
        <taxon>Bacilli</taxon>
        <taxon>Bacillales</taxon>
        <taxon>Bacillaceae</taxon>
        <taxon>Ectobacillus</taxon>
    </lineage>
</organism>
<feature type="transmembrane region" description="Helical" evidence="1">
    <location>
        <begin position="196"/>
        <end position="214"/>
    </location>
</feature>
<keyword evidence="3" id="KW-0645">Protease</keyword>